<gene>
    <name evidence="2" type="ORF">HXL70_07985</name>
</gene>
<protein>
    <submittedName>
        <fullName evidence="2">ABC transporter substrate-binding protein</fullName>
    </submittedName>
</protein>
<dbReference type="SUPFAM" id="SSF53807">
    <property type="entry name" value="Helical backbone' metal receptor"/>
    <property type="match status" value="1"/>
</dbReference>
<dbReference type="PANTHER" id="PTHR30535:SF34">
    <property type="entry name" value="MOLYBDATE-BINDING PROTEIN MOLA"/>
    <property type="match status" value="1"/>
</dbReference>
<dbReference type="Proteomes" id="UP000757890">
    <property type="component" value="Unassembled WGS sequence"/>
</dbReference>
<organism evidence="2 3">
    <name type="scientific">Dialister invisus</name>
    <dbReference type="NCBI Taxonomy" id="218538"/>
    <lineage>
        <taxon>Bacteria</taxon>
        <taxon>Bacillati</taxon>
        <taxon>Bacillota</taxon>
        <taxon>Negativicutes</taxon>
        <taxon>Veillonellales</taxon>
        <taxon>Veillonellaceae</taxon>
        <taxon>Dialister</taxon>
    </lineage>
</organism>
<dbReference type="RefSeq" id="WP_022026822.1">
    <property type="nucleotide sequence ID" value="NZ_CATXUV010000002.1"/>
</dbReference>
<dbReference type="AlphaFoldDB" id="A0A6L6TPH4"/>
<dbReference type="Gene3D" id="3.40.50.1980">
    <property type="entry name" value="Nitrogenase molybdenum iron protein domain"/>
    <property type="match status" value="2"/>
</dbReference>
<reference evidence="2" key="1">
    <citation type="submission" date="2020-04" db="EMBL/GenBank/DDBJ databases">
        <title>Deep metagenomics examines the oral microbiome during advanced dental caries in children, revealing novel taxa and co-occurrences with host molecules.</title>
        <authorList>
            <person name="Baker J.L."/>
            <person name="Morton J.T."/>
            <person name="Dinis M."/>
            <person name="Alvarez R."/>
            <person name="Tran N.C."/>
            <person name="Knight R."/>
            <person name="Edlund A."/>
        </authorList>
    </citation>
    <scope>NUCLEOTIDE SEQUENCE</scope>
    <source>
        <strain evidence="2">JCVI_32_bin.14</strain>
    </source>
</reference>
<dbReference type="EMBL" id="JABZMK010000073">
    <property type="protein sequence ID" value="MBF1129963.1"/>
    <property type="molecule type" value="Genomic_DNA"/>
</dbReference>
<comment type="similarity">
    <text evidence="1">Belongs to the bacterial solute-binding protein 8 family.</text>
</comment>
<dbReference type="InterPro" id="IPR050902">
    <property type="entry name" value="ABC_Transporter_SBP"/>
</dbReference>
<dbReference type="PROSITE" id="PS50983">
    <property type="entry name" value="FE_B12_PBP"/>
    <property type="match status" value="1"/>
</dbReference>
<sequence>MKKLIFVLLCIIFLATNGCRFHFAEVPVENNAYVVTDELGRTVKIPHKPQRIVSTTYGTDEVLLDLVDISRIVGLSKYAGNPDITFVTEAQREAVGHVVELNPENIMELNPDLVIISSAVSNGITEVLSGMGVPVYVSVTATTWDEVELKVQGMAKAVGESERGDQVVSRMRMKRKAIEEKLSVLSPNQEKTVVALSFRGIIGKRGTLFNEILKMAHVKNGADGIDIPKGAGVYLSNELIPSINPDVFLLPVWKTREGDDENEFKKELMQNPAYQDVKAVKNNQFIFFSERYKYVMSQHVTDSVEAVARAVYPELWE</sequence>
<name>A0A6L6TPH4_9FIRM</name>
<evidence type="ECO:0000313" key="3">
    <source>
        <dbReference type="Proteomes" id="UP000757890"/>
    </source>
</evidence>
<accession>A0A6L6TPH4</accession>
<evidence type="ECO:0000256" key="1">
    <source>
        <dbReference type="ARBA" id="ARBA00008814"/>
    </source>
</evidence>
<proteinExistence type="inferred from homology"/>
<dbReference type="Pfam" id="PF01497">
    <property type="entry name" value="Peripla_BP_2"/>
    <property type="match status" value="1"/>
</dbReference>
<dbReference type="InterPro" id="IPR002491">
    <property type="entry name" value="ABC_transptr_periplasmic_BD"/>
</dbReference>
<evidence type="ECO:0000313" key="2">
    <source>
        <dbReference type="EMBL" id="MBF1129963.1"/>
    </source>
</evidence>
<dbReference type="PANTHER" id="PTHR30535">
    <property type="entry name" value="VITAMIN B12-BINDING PROTEIN"/>
    <property type="match status" value="1"/>
</dbReference>
<comment type="caution">
    <text evidence="2">The sequence shown here is derived from an EMBL/GenBank/DDBJ whole genome shotgun (WGS) entry which is preliminary data.</text>
</comment>
<dbReference type="GO" id="GO:0071281">
    <property type="term" value="P:cellular response to iron ion"/>
    <property type="evidence" value="ECO:0007669"/>
    <property type="project" value="TreeGrafter"/>
</dbReference>